<comment type="catalytic activity">
    <reaction evidence="2">
        <text>L-methionyl-[protein] + [thioredoxin]-disulfide + H2O = L-methionyl-(S)-S-oxide-[protein] + [thioredoxin]-dithiol</text>
        <dbReference type="Rhea" id="RHEA:14217"/>
        <dbReference type="Rhea" id="RHEA-COMP:10698"/>
        <dbReference type="Rhea" id="RHEA-COMP:10700"/>
        <dbReference type="Rhea" id="RHEA-COMP:12313"/>
        <dbReference type="Rhea" id="RHEA-COMP:12315"/>
        <dbReference type="ChEBI" id="CHEBI:15377"/>
        <dbReference type="ChEBI" id="CHEBI:16044"/>
        <dbReference type="ChEBI" id="CHEBI:29950"/>
        <dbReference type="ChEBI" id="CHEBI:44120"/>
        <dbReference type="ChEBI" id="CHEBI:50058"/>
        <dbReference type="EC" id="1.8.4.11"/>
    </reaction>
</comment>
<feature type="domain" description="Peptide methionine sulphoxide reductase MsrA" evidence="3">
    <location>
        <begin position="9"/>
        <end position="160"/>
    </location>
</feature>
<dbReference type="HOGENOM" id="CLU_031040_10_0_2"/>
<dbReference type="SUPFAM" id="SSF55068">
    <property type="entry name" value="Peptide methionine sulfoxide reductase"/>
    <property type="match status" value="1"/>
</dbReference>
<gene>
    <name evidence="2" type="primary">msrA</name>
    <name evidence="4" type="ORF">NTE_00548</name>
</gene>
<dbReference type="Gene3D" id="3.30.1060.10">
    <property type="entry name" value="Peptide methionine sulphoxide reductase MsrA"/>
    <property type="match status" value="1"/>
</dbReference>
<dbReference type="NCBIfam" id="TIGR00401">
    <property type="entry name" value="msrA"/>
    <property type="match status" value="1"/>
</dbReference>
<dbReference type="KEGG" id="nev:NTE_00548"/>
<dbReference type="GeneID" id="41596416"/>
<evidence type="ECO:0000313" key="4">
    <source>
        <dbReference type="EMBL" id="AIF82629.1"/>
    </source>
</evidence>
<dbReference type="EC" id="1.8.4.11" evidence="2"/>
<dbReference type="Proteomes" id="UP000028194">
    <property type="component" value="Chromosome"/>
</dbReference>
<comment type="catalytic activity">
    <reaction evidence="2">
        <text>[thioredoxin]-disulfide + L-methionine + H2O = L-methionine (S)-S-oxide + [thioredoxin]-dithiol</text>
        <dbReference type="Rhea" id="RHEA:19993"/>
        <dbReference type="Rhea" id="RHEA-COMP:10698"/>
        <dbReference type="Rhea" id="RHEA-COMP:10700"/>
        <dbReference type="ChEBI" id="CHEBI:15377"/>
        <dbReference type="ChEBI" id="CHEBI:29950"/>
        <dbReference type="ChEBI" id="CHEBI:50058"/>
        <dbReference type="ChEBI" id="CHEBI:57844"/>
        <dbReference type="ChEBI" id="CHEBI:58772"/>
        <dbReference type="EC" id="1.8.4.11"/>
    </reaction>
</comment>
<proteinExistence type="inferred from homology"/>
<dbReference type="InterPro" id="IPR036509">
    <property type="entry name" value="Met_Sox_Rdtase_MsrA_sf"/>
</dbReference>
<dbReference type="PANTHER" id="PTHR43774:SF1">
    <property type="entry name" value="PEPTIDE METHIONINE SULFOXIDE REDUCTASE MSRA 2"/>
    <property type="match status" value="1"/>
</dbReference>
<dbReference type="STRING" id="1459636.NTE_00548"/>
<evidence type="ECO:0000259" key="3">
    <source>
        <dbReference type="Pfam" id="PF01625"/>
    </source>
</evidence>
<dbReference type="Pfam" id="PF01625">
    <property type="entry name" value="PMSR"/>
    <property type="match status" value="1"/>
</dbReference>
<dbReference type="PANTHER" id="PTHR43774">
    <property type="entry name" value="PEPTIDE METHIONINE SULFOXIDE REDUCTASE"/>
    <property type="match status" value="1"/>
</dbReference>
<dbReference type="EMBL" id="CP007174">
    <property type="protein sequence ID" value="AIF82629.1"/>
    <property type="molecule type" value="Genomic_DNA"/>
</dbReference>
<dbReference type="RefSeq" id="WP_226987126.1">
    <property type="nucleotide sequence ID" value="NZ_CP007174.1"/>
</dbReference>
<dbReference type="HAMAP" id="MF_01401">
    <property type="entry name" value="MsrA"/>
    <property type="match status" value="1"/>
</dbReference>
<protein>
    <recommendedName>
        <fullName evidence="2">Peptide methionine sulfoxide reductase MsrA</fullName>
        <shortName evidence="2">Protein-methionine-S-oxide reductase</shortName>
        <ecNumber evidence="2">1.8.4.11</ecNumber>
    </recommendedName>
    <alternativeName>
        <fullName evidence="2">Peptide-methionine (S)-S-oxide reductase</fullName>
        <shortName evidence="2">Peptide Met(O) reductase</shortName>
    </alternativeName>
</protein>
<name>A0A075MTL3_9ARCH</name>
<reference evidence="4 5" key="1">
    <citation type="journal article" date="2014" name="PLoS ONE">
        <title>Genome Sequence of Candidatus Nitrososphaera evergladensis from Group I.1b Enriched from Everglades Soil Reveals Novel Genomic Features of the Ammonia-Oxidizing Archaea.</title>
        <authorList>
            <person name="Zhalnina K.V."/>
            <person name="Dias R."/>
            <person name="Leonard M.T."/>
            <person name="Dorr de Quadros P."/>
            <person name="Camargo F.A."/>
            <person name="Drew J.C."/>
            <person name="Farmerie W.G."/>
            <person name="Daroub S.H."/>
            <person name="Triplett E.W."/>
        </authorList>
    </citation>
    <scope>NUCLEOTIDE SEQUENCE [LARGE SCALE GENOMIC DNA]</scope>
    <source>
        <strain evidence="4 5">SR1</strain>
    </source>
</reference>
<feature type="active site" evidence="2">
    <location>
        <position position="15"/>
    </location>
</feature>
<keyword evidence="5" id="KW-1185">Reference proteome</keyword>
<dbReference type="AlphaFoldDB" id="A0A075MTL3"/>
<comment type="similarity">
    <text evidence="2">Belongs to the MsrA Met sulfoxide reductase family.</text>
</comment>
<sequence>MMMMTTEIATLANGCFWCSEAIFRRLKGVKSVLPGYSGGKVENPSYEAVCTGRTGHAEAAQIEFDPTVISFEKLLDVFWHTHDPTTLNRQGNDVGTQYRSAIFYHDDKQREIAENSKRELEASGVYKDPIVTEIVPFKKFYVAEDYHKKYYEYHQDAQYCRFVIEPKIHKLLKQYGKDVKDELS</sequence>
<evidence type="ECO:0000256" key="1">
    <source>
        <dbReference type="ARBA" id="ARBA00023002"/>
    </source>
</evidence>
<organism evidence="4 5">
    <name type="scientific">Candidatus Nitrososphaera evergladensis SR1</name>
    <dbReference type="NCBI Taxonomy" id="1459636"/>
    <lineage>
        <taxon>Archaea</taxon>
        <taxon>Nitrososphaerota</taxon>
        <taxon>Nitrososphaeria</taxon>
        <taxon>Nitrososphaerales</taxon>
        <taxon>Nitrososphaeraceae</taxon>
        <taxon>Nitrososphaera</taxon>
    </lineage>
</organism>
<comment type="function">
    <text evidence="2">Has an important function as a repair enzyme for proteins that have been inactivated by oxidation. Catalyzes the reversible oxidation-reduction of methionine sulfoxide in proteins to methionine.</text>
</comment>
<evidence type="ECO:0000256" key="2">
    <source>
        <dbReference type="HAMAP-Rule" id="MF_01401"/>
    </source>
</evidence>
<dbReference type="GO" id="GO:0033744">
    <property type="term" value="F:L-methionine:thioredoxin-disulfide S-oxidoreductase activity"/>
    <property type="evidence" value="ECO:0007669"/>
    <property type="project" value="RHEA"/>
</dbReference>
<dbReference type="GO" id="GO:0008113">
    <property type="term" value="F:peptide-methionine (S)-S-oxide reductase activity"/>
    <property type="evidence" value="ECO:0007669"/>
    <property type="project" value="UniProtKB-UniRule"/>
</dbReference>
<dbReference type="eggNOG" id="arCOG02816">
    <property type="taxonomic scope" value="Archaea"/>
</dbReference>
<dbReference type="InterPro" id="IPR002569">
    <property type="entry name" value="Met_Sox_Rdtase_MsrA_dom"/>
</dbReference>
<evidence type="ECO:0000313" key="5">
    <source>
        <dbReference type="Proteomes" id="UP000028194"/>
    </source>
</evidence>
<accession>A0A075MTL3</accession>
<keyword evidence="1 2" id="KW-0560">Oxidoreductase</keyword>